<keyword evidence="1" id="KW-0812">Transmembrane</keyword>
<sequence length="160" mass="17887">MKKFLTITALVAVVIVISLLIFDVYRTGEYSKRIDQIQMEVRPTEVTVNGEKMMNVKITVSGELPTEPVNVIIFTDNRYLEFPANKVVTEPGVTYAGRQAGGTEAVFSLSSEFDGEFSVDYLIKRNSDHTPLVYAFVKGKINNYLLGDESFSTGIFQVKD</sequence>
<keyword evidence="1" id="KW-1133">Transmembrane helix</keyword>
<dbReference type="EMBL" id="CP042161">
    <property type="protein sequence ID" value="QDS36115.1"/>
    <property type="molecule type" value="Genomic_DNA"/>
</dbReference>
<accession>A0A517IB66</accession>
<gene>
    <name evidence="2" type="ORF">FPS98_20035</name>
</gene>
<feature type="transmembrane region" description="Helical" evidence="1">
    <location>
        <begin position="6"/>
        <end position="25"/>
    </location>
</feature>
<reference evidence="2 3" key="1">
    <citation type="submission" date="2019-07" db="EMBL/GenBank/DDBJ databases">
        <title>Characterization of Brevibacillus brevis HK544, as a potential biocontrol agent.</title>
        <authorList>
            <person name="Kim H."/>
        </authorList>
    </citation>
    <scope>NUCLEOTIDE SEQUENCE [LARGE SCALE GENOMIC DNA]</scope>
    <source>
        <strain evidence="2 3">HK544</strain>
    </source>
</reference>
<dbReference type="AlphaFoldDB" id="A0A517IB66"/>
<evidence type="ECO:0000313" key="2">
    <source>
        <dbReference type="EMBL" id="QDS36115.1"/>
    </source>
</evidence>
<dbReference type="RefSeq" id="WP_144617704.1">
    <property type="nucleotide sequence ID" value="NZ_CP042161.1"/>
</dbReference>
<evidence type="ECO:0000313" key="3">
    <source>
        <dbReference type="Proteomes" id="UP000317713"/>
    </source>
</evidence>
<organism evidence="2 3">
    <name type="scientific">Brevibacillus brevis</name>
    <name type="common">Bacillus brevis</name>
    <dbReference type="NCBI Taxonomy" id="1393"/>
    <lineage>
        <taxon>Bacteria</taxon>
        <taxon>Bacillati</taxon>
        <taxon>Bacillota</taxon>
        <taxon>Bacilli</taxon>
        <taxon>Bacillales</taxon>
        <taxon>Paenibacillaceae</taxon>
        <taxon>Brevibacillus</taxon>
    </lineage>
</organism>
<evidence type="ECO:0000256" key="1">
    <source>
        <dbReference type="SAM" id="Phobius"/>
    </source>
</evidence>
<protein>
    <submittedName>
        <fullName evidence="2">Uncharacterized protein</fullName>
    </submittedName>
</protein>
<name>A0A517IB66_BREBE</name>
<proteinExistence type="predicted"/>
<keyword evidence="1" id="KW-0472">Membrane</keyword>
<dbReference type="Proteomes" id="UP000317713">
    <property type="component" value="Chromosome"/>
</dbReference>